<evidence type="ECO:0000259" key="3">
    <source>
        <dbReference type="Pfam" id="PF08543"/>
    </source>
</evidence>
<name>A0A060A2X9_ACICK</name>
<dbReference type="EC" id="2.7.1.49" evidence="2"/>
<evidence type="ECO:0000256" key="2">
    <source>
        <dbReference type="ARBA" id="ARBA00012135"/>
    </source>
</evidence>
<dbReference type="Pfam" id="PF08543">
    <property type="entry name" value="Phos_pyr_kin"/>
    <property type="match status" value="1"/>
</dbReference>
<gene>
    <name evidence="4" type="ORF">Acaty_c2734</name>
</gene>
<organism evidence="4 5">
    <name type="scientific">Acidithiobacillus caldus (strain ATCC 51756 / DSM 8584 / KU)</name>
    <dbReference type="NCBI Taxonomy" id="637389"/>
    <lineage>
        <taxon>Bacteria</taxon>
        <taxon>Pseudomonadati</taxon>
        <taxon>Pseudomonadota</taxon>
        <taxon>Acidithiobacillia</taxon>
        <taxon>Acidithiobacillales</taxon>
        <taxon>Acidithiobacillaceae</taxon>
        <taxon>Acidithiobacillus</taxon>
    </lineage>
</organism>
<dbReference type="UniPathway" id="UPA00060">
    <property type="reaction ID" value="UER00138"/>
</dbReference>
<dbReference type="InterPro" id="IPR004399">
    <property type="entry name" value="HMP/HMP-P_kinase_dom"/>
</dbReference>
<keyword evidence="4" id="KW-0418">Kinase</keyword>
<reference evidence="4 5" key="1">
    <citation type="journal article" date="2009" name="J. Bacteriol.">
        <title>Draft genome sequence of the extremely acidophilic bacterium Acidithiobacillus caldus ATCC 51756 reveals metabolic versatility in the genus Acidithiobacillus.</title>
        <authorList>
            <person name="Valdes J."/>
            <person name="Quatrini R."/>
            <person name="Hallberg K."/>
            <person name="Dopson M."/>
            <person name="Valenzuela P.D."/>
            <person name="Holmes D.S."/>
        </authorList>
    </citation>
    <scope>NUCLEOTIDE SEQUENCE [LARGE SCALE GENOMIC DNA]</scope>
    <source>
        <strain evidence="5">ATCC 51756 / DSM 8584 / KU</strain>
    </source>
</reference>
<sequence length="267" mass="27311">MPQAPLVLSIAAADPSSGAGLQADLLTGAALGVHVCTALAAWTIQDSRDVVRVTALPGTDLAAQLQVLAADCSFSAVKIGLLGSAENARVVARFLDAHPKLPVVLDPILRAGGGRAVSDAELRGVLVDELLPRATVATPNAPEALQLSGCDELEAAARRLLATGLAHLLISGGHGTDPRRIRSRHYRADGVLSCVEQPRRPGQFHGTGCTLATAIAAGLALGRAPDEAIPTALAFTAAAVAAAYRVGAGQAFPDRCSALRPLGERRA</sequence>
<dbReference type="PANTHER" id="PTHR20858:SF17">
    <property type="entry name" value="HYDROXYMETHYLPYRIMIDINE_PHOSPHOMETHYLPYRIMIDINE KINASE THI20-RELATED"/>
    <property type="match status" value="1"/>
</dbReference>
<protein>
    <recommendedName>
        <fullName evidence="2">hydroxymethylpyrimidine kinase</fullName>
        <ecNumber evidence="2">2.7.1.49</ecNumber>
    </recommendedName>
</protein>
<dbReference type="GO" id="GO:0009229">
    <property type="term" value="P:thiamine diphosphate biosynthetic process"/>
    <property type="evidence" value="ECO:0007669"/>
    <property type="project" value="UniProtKB-UniPathway"/>
</dbReference>
<evidence type="ECO:0000313" key="4">
    <source>
        <dbReference type="EMBL" id="AIA56571.1"/>
    </source>
</evidence>
<dbReference type="GO" id="GO:0008972">
    <property type="term" value="F:phosphomethylpyrimidine kinase activity"/>
    <property type="evidence" value="ECO:0007669"/>
    <property type="project" value="InterPro"/>
</dbReference>
<dbReference type="GeneID" id="92932789"/>
<dbReference type="HOGENOM" id="CLU_020520_0_2_6"/>
<evidence type="ECO:0000256" key="1">
    <source>
        <dbReference type="ARBA" id="ARBA00004948"/>
    </source>
</evidence>
<dbReference type="eggNOG" id="COG0351">
    <property type="taxonomic scope" value="Bacteria"/>
</dbReference>
<keyword evidence="4" id="KW-0808">Transferase</keyword>
<dbReference type="GO" id="GO:0008902">
    <property type="term" value="F:hydroxymethylpyrimidine kinase activity"/>
    <property type="evidence" value="ECO:0007669"/>
    <property type="project" value="UniProtKB-EC"/>
</dbReference>
<accession>A0A060A2X9</accession>
<dbReference type="GO" id="GO:0005829">
    <property type="term" value="C:cytosol"/>
    <property type="evidence" value="ECO:0007669"/>
    <property type="project" value="TreeGrafter"/>
</dbReference>
<dbReference type="Gene3D" id="3.40.1190.20">
    <property type="match status" value="1"/>
</dbReference>
<dbReference type="GO" id="GO:0009228">
    <property type="term" value="P:thiamine biosynthetic process"/>
    <property type="evidence" value="ECO:0007669"/>
    <property type="project" value="InterPro"/>
</dbReference>
<dbReference type="CDD" id="cd01169">
    <property type="entry name" value="HMPP_kinase"/>
    <property type="match status" value="1"/>
</dbReference>
<dbReference type="InterPro" id="IPR029056">
    <property type="entry name" value="Ribokinase-like"/>
</dbReference>
<dbReference type="InterPro" id="IPR013749">
    <property type="entry name" value="PM/HMP-P_kinase-1"/>
</dbReference>
<dbReference type="PANTHER" id="PTHR20858">
    <property type="entry name" value="PHOSPHOMETHYLPYRIMIDINE KINASE"/>
    <property type="match status" value="1"/>
</dbReference>
<dbReference type="Proteomes" id="UP000005522">
    <property type="component" value="Chromosome"/>
</dbReference>
<proteinExistence type="predicted"/>
<comment type="pathway">
    <text evidence="1">Cofactor biosynthesis; thiamine diphosphate biosynthesis.</text>
</comment>
<evidence type="ECO:0000313" key="5">
    <source>
        <dbReference type="Proteomes" id="UP000005522"/>
    </source>
</evidence>
<feature type="domain" description="Pyridoxamine kinase/Phosphomethylpyrimidine kinase" evidence="3">
    <location>
        <begin position="14"/>
        <end position="250"/>
    </location>
</feature>
<dbReference type="KEGG" id="acz:Acaty_c2734"/>
<dbReference type="SUPFAM" id="SSF53613">
    <property type="entry name" value="Ribokinase-like"/>
    <property type="match status" value="1"/>
</dbReference>
<dbReference type="RefSeq" id="WP_004869613.1">
    <property type="nucleotide sequence ID" value="NZ_CP005986.1"/>
</dbReference>
<dbReference type="AlphaFoldDB" id="A0A060A2X9"/>
<dbReference type="EMBL" id="CP005986">
    <property type="protein sequence ID" value="AIA56571.1"/>
    <property type="molecule type" value="Genomic_DNA"/>
</dbReference>